<dbReference type="GeneID" id="104594624"/>
<dbReference type="InterPro" id="IPR045281">
    <property type="entry name" value="CONSTANS-like"/>
</dbReference>
<evidence type="ECO:0000256" key="2">
    <source>
        <dbReference type="ARBA" id="ARBA00023242"/>
    </source>
</evidence>
<name>A0A1U7ZNF5_NELNU</name>
<keyword evidence="2 3" id="KW-0539">Nucleus</keyword>
<evidence type="ECO:0000313" key="5">
    <source>
        <dbReference type="RefSeq" id="XP_010253306.1"/>
    </source>
</evidence>
<gene>
    <name evidence="5" type="primary">LOC104594624</name>
</gene>
<dbReference type="PROSITE" id="PS51017">
    <property type="entry name" value="CCT"/>
    <property type="match status" value="1"/>
</dbReference>
<dbReference type="PANTHER" id="PTHR31319:SF110">
    <property type="entry name" value="CCT MOTIF FAMILY PROTEIN"/>
    <property type="match status" value="1"/>
</dbReference>
<dbReference type="InterPro" id="IPR010402">
    <property type="entry name" value="CCT_domain"/>
</dbReference>
<dbReference type="RefSeq" id="XP_010253306.1">
    <property type="nucleotide sequence ID" value="XM_010255004.2"/>
</dbReference>
<dbReference type="PANTHER" id="PTHR31319">
    <property type="entry name" value="ZINC FINGER PROTEIN CONSTANS-LIKE 4"/>
    <property type="match status" value="1"/>
</dbReference>
<comment type="subcellular location">
    <subcellularLocation>
        <location evidence="1 3">Nucleus</location>
    </subcellularLocation>
</comment>
<dbReference type="AlphaFoldDB" id="A0A1U7ZNF5"/>
<accession>A0A1U7ZNF5</accession>
<dbReference type="Proteomes" id="UP000189703">
    <property type="component" value="Unplaced"/>
</dbReference>
<sequence>MMTTSLSSSEPCYAYHIGSGTAFCSLDSTCLHFSSLPQQVSNGITVTPSKWLSPAEDSPRPSHLHEFQFLETHNVAAPCRFLESREYATPVMQPVTTEYQQNPSTTQHLILDACRSSTSSSVSPSGSSPSVEVSVVGQAASSPTSILLFTGSMPTDNTRDNFNEILSNSAVLGQEDDAAAERKAKVMRYREKKKKRKFDKQIRYATRKIHAEARPRIRGRFAKSLEPNPDEC</sequence>
<dbReference type="KEGG" id="nnu:104594624"/>
<evidence type="ECO:0000256" key="3">
    <source>
        <dbReference type="PROSITE-ProRule" id="PRU00357"/>
    </source>
</evidence>
<organism evidence="4 5">
    <name type="scientific">Nelumbo nucifera</name>
    <name type="common">Sacred lotus</name>
    <dbReference type="NCBI Taxonomy" id="4432"/>
    <lineage>
        <taxon>Eukaryota</taxon>
        <taxon>Viridiplantae</taxon>
        <taxon>Streptophyta</taxon>
        <taxon>Embryophyta</taxon>
        <taxon>Tracheophyta</taxon>
        <taxon>Spermatophyta</taxon>
        <taxon>Magnoliopsida</taxon>
        <taxon>Proteales</taxon>
        <taxon>Nelumbonaceae</taxon>
        <taxon>Nelumbo</taxon>
    </lineage>
</organism>
<evidence type="ECO:0000313" key="4">
    <source>
        <dbReference type="Proteomes" id="UP000189703"/>
    </source>
</evidence>
<proteinExistence type="predicted"/>
<keyword evidence="4" id="KW-1185">Reference proteome</keyword>
<dbReference type="GO" id="GO:0009909">
    <property type="term" value="P:regulation of flower development"/>
    <property type="evidence" value="ECO:0000318"/>
    <property type="project" value="GO_Central"/>
</dbReference>
<dbReference type="GO" id="GO:0005634">
    <property type="term" value="C:nucleus"/>
    <property type="evidence" value="ECO:0000318"/>
    <property type="project" value="GO_Central"/>
</dbReference>
<protein>
    <submittedName>
        <fullName evidence="5">Zinc finger protein CONSTANS-LIKE 5-like</fullName>
    </submittedName>
</protein>
<dbReference type="Pfam" id="PF06203">
    <property type="entry name" value="CCT"/>
    <property type="match status" value="1"/>
</dbReference>
<reference evidence="5" key="1">
    <citation type="submission" date="2025-08" db="UniProtKB">
        <authorList>
            <consortium name="RefSeq"/>
        </authorList>
    </citation>
    <scope>IDENTIFICATION</scope>
</reference>
<dbReference type="eggNOG" id="KOG1601">
    <property type="taxonomic scope" value="Eukaryota"/>
</dbReference>
<evidence type="ECO:0000256" key="1">
    <source>
        <dbReference type="ARBA" id="ARBA00004123"/>
    </source>
</evidence>